<dbReference type="GO" id="GO:0000160">
    <property type="term" value="P:phosphorelay signal transduction system"/>
    <property type="evidence" value="ECO:0007669"/>
    <property type="project" value="InterPro"/>
</dbReference>
<organism evidence="4 5">
    <name type="scientific">Actinoplanes regularis</name>
    <dbReference type="NCBI Taxonomy" id="52697"/>
    <lineage>
        <taxon>Bacteria</taxon>
        <taxon>Bacillati</taxon>
        <taxon>Actinomycetota</taxon>
        <taxon>Actinomycetes</taxon>
        <taxon>Micromonosporales</taxon>
        <taxon>Micromonosporaceae</taxon>
        <taxon>Actinoplanes</taxon>
    </lineage>
</organism>
<evidence type="ECO:0000256" key="2">
    <source>
        <dbReference type="PROSITE-ProRule" id="PRU00169"/>
    </source>
</evidence>
<protein>
    <submittedName>
        <fullName evidence="4">DNA-binding response regulator, NarL/FixJ family, contains REC and HTH domains</fullName>
    </submittedName>
</protein>
<dbReference type="GO" id="GO:0006355">
    <property type="term" value="P:regulation of DNA-templated transcription"/>
    <property type="evidence" value="ECO:0007669"/>
    <property type="project" value="InterPro"/>
</dbReference>
<dbReference type="Gene3D" id="3.40.50.2300">
    <property type="match status" value="1"/>
</dbReference>
<dbReference type="SUPFAM" id="SSF52172">
    <property type="entry name" value="CheY-like"/>
    <property type="match status" value="1"/>
</dbReference>
<dbReference type="OrthoDB" id="3394607at2"/>
<dbReference type="RefSeq" id="WP_089296728.1">
    <property type="nucleotide sequence ID" value="NZ_BOMU01000069.1"/>
</dbReference>
<dbReference type="AlphaFoldDB" id="A0A239E2X8"/>
<proteinExistence type="predicted"/>
<dbReference type="GO" id="GO:0003677">
    <property type="term" value="F:DNA binding"/>
    <property type="evidence" value="ECO:0007669"/>
    <property type="project" value="UniProtKB-KW"/>
</dbReference>
<name>A0A239E2X8_9ACTN</name>
<accession>A0A239E2X8</accession>
<gene>
    <name evidence="4" type="ORF">SAMN06264365_114216</name>
</gene>
<dbReference type="Proteomes" id="UP000198415">
    <property type="component" value="Unassembled WGS sequence"/>
</dbReference>
<sequence>MPGVAIEVAVVDPLPLFRQGAAAVLTAAGHTVHTPSDVLAWASRTPGALILLTVLTSEDWSRLARLHESSHLVVALLNGESTAAGVRAVRSGARSVLLRDASPAALRRTVSATIDGQAVVPARVAAALAGGSGDDRESTGRPAEAKMAWLRALAGGVTVAELAVHAGYSERAMFRMLRALYREMGVSTRVAALIRAQESGWLRPGG</sequence>
<keyword evidence="1 4" id="KW-0238">DNA-binding</keyword>
<keyword evidence="5" id="KW-1185">Reference proteome</keyword>
<reference evidence="4 5" key="1">
    <citation type="submission" date="2017-06" db="EMBL/GenBank/DDBJ databases">
        <authorList>
            <person name="Kim H.J."/>
            <person name="Triplett B.A."/>
        </authorList>
    </citation>
    <scope>NUCLEOTIDE SEQUENCE [LARGE SCALE GENOMIC DNA]</scope>
    <source>
        <strain evidence="4 5">DSM 43151</strain>
    </source>
</reference>
<dbReference type="InterPro" id="IPR016032">
    <property type="entry name" value="Sig_transdc_resp-reg_C-effctor"/>
</dbReference>
<evidence type="ECO:0000259" key="3">
    <source>
        <dbReference type="PROSITE" id="PS50110"/>
    </source>
</evidence>
<evidence type="ECO:0000313" key="5">
    <source>
        <dbReference type="Proteomes" id="UP000198415"/>
    </source>
</evidence>
<dbReference type="InterPro" id="IPR001789">
    <property type="entry name" value="Sig_transdc_resp-reg_receiver"/>
</dbReference>
<dbReference type="EMBL" id="FZNR01000014">
    <property type="protein sequence ID" value="SNS38638.1"/>
    <property type="molecule type" value="Genomic_DNA"/>
</dbReference>
<dbReference type="InterPro" id="IPR011006">
    <property type="entry name" value="CheY-like_superfamily"/>
</dbReference>
<comment type="caution">
    <text evidence="2">Lacks conserved residue(s) required for the propagation of feature annotation.</text>
</comment>
<evidence type="ECO:0000313" key="4">
    <source>
        <dbReference type="EMBL" id="SNS38638.1"/>
    </source>
</evidence>
<evidence type="ECO:0000256" key="1">
    <source>
        <dbReference type="ARBA" id="ARBA00023125"/>
    </source>
</evidence>
<dbReference type="SUPFAM" id="SSF46894">
    <property type="entry name" value="C-terminal effector domain of the bipartite response regulators"/>
    <property type="match status" value="1"/>
</dbReference>
<dbReference type="PROSITE" id="PS50110">
    <property type="entry name" value="RESPONSE_REGULATORY"/>
    <property type="match status" value="1"/>
</dbReference>
<feature type="domain" description="Response regulatory" evidence="3">
    <location>
        <begin position="7"/>
        <end position="114"/>
    </location>
</feature>